<dbReference type="RefSeq" id="XP_045281666.1">
    <property type="nucleotide sequence ID" value="XM_045426442.1"/>
</dbReference>
<reference evidence="1" key="1">
    <citation type="submission" date="2009-02" db="EMBL/GenBank/DDBJ databases">
        <title>The Genome Sequence of Blastomyces dermatitidis strain ER-3.</title>
        <authorList>
            <consortium name="The Broad Institute Genome Sequencing Platform"/>
            <consortium name="Broad Institute Microbial Sequencing Center."/>
            <person name="Champion M."/>
            <person name="Cuomo C."/>
            <person name="Ma L.-J."/>
            <person name="Henn M.R."/>
            <person name="Klein B."/>
            <person name="Goldman B."/>
            <person name="Young S."/>
            <person name="Kodira C.D."/>
            <person name="Zeng Q."/>
            <person name="Koehrsen M."/>
            <person name="Alvarado L."/>
            <person name="Berlin A.M."/>
            <person name="Heiman D.I."/>
            <person name="Hepburn T.A."/>
            <person name="Saif S."/>
            <person name="Shea T.D."/>
            <person name="Shenoy N."/>
            <person name="Sykes S."/>
            <person name="Galagan J."/>
            <person name="Nusbaum C."/>
            <person name="Birren B."/>
        </authorList>
    </citation>
    <scope>NUCLEOTIDE SEQUENCE</scope>
    <source>
        <strain evidence="1">ER-3</strain>
    </source>
</reference>
<dbReference type="Proteomes" id="UP000002039">
    <property type="component" value="Unassembled WGS sequence"/>
</dbReference>
<protein>
    <submittedName>
        <fullName evidence="1">Uncharacterized protein</fullName>
    </submittedName>
</protein>
<dbReference type="RefSeq" id="XP_045281667.1">
    <property type="nucleotide sequence ID" value="XM_045426443.1"/>
</dbReference>
<evidence type="ECO:0000313" key="1">
    <source>
        <dbReference type="EMBL" id="OAT01938.1"/>
    </source>
</evidence>
<dbReference type="EMBL" id="EQ999978">
    <property type="protein sequence ID" value="OAT01939.1"/>
    <property type="molecule type" value="Genomic_DNA"/>
</dbReference>
<accession>A0ABX2VYP5</accession>
<reference evidence="2" key="2">
    <citation type="journal article" date="2015" name="PLoS Genet.">
        <title>The dynamic genome and transcriptome of the human fungal pathogen Blastomyces and close relative Emmonsia.</title>
        <authorList>
            <person name="Munoz J.F."/>
            <person name="Gauthier G.M."/>
            <person name="Desjardins C.A."/>
            <person name="Gallo J.E."/>
            <person name="Holder J."/>
            <person name="Sullivan T.D."/>
            <person name="Marty A.J."/>
            <person name="Carmen J.C."/>
            <person name="Chen Z."/>
            <person name="Ding L."/>
            <person name="Gujja S."/>
            <person name="Magrini V."/>
            <person name="Misas E."/>
            <person name="Mitreva M."/>
            <person name="Priest M."/>
            <person name="Saif S."/>
            <person name="Whiston E.A."/>
            <person name="Young S."/>
            <person name="Zeng Q."/>
            <person name="Goldman W.E."/>
            <person name="Mardis E.R."/>
            <person name="Taylor J.W."/>
            <person name="McEwen J.G."/>
            <person name="Clay O.K."/>
            <person name="Klein B.S."/>
            <person name="Cuomo C.A."/>
        </authorList>
    </citation>
    <scope>NUCLEOTIDE SEQUENCE [LARGE SCALE GENOMIC DNA]</scope>
    <source>
        <strain evidence="2">ER-3 / ATCC MYA-2586</strain>
    </source>
</reference>
<keyword evidence="2" id="KW-1185">Reference proteome</keyword>
<dbReference type="EMBL" id="EQ999978">
    <property type="protein sequence ID" value="OAT01938.1"/>
    <property type="molecule type" value="Genomic_DNA"/>
</dbReference>
<gene>
    <name evidence="1" type="ORF">BDCG_17299</name>
</gene>
<dbReference type="RefSeq" id="XP_045281665.1">
    <property type="nucleotide sequence ID" value="XM_045426441.1"/>
</dbReference>
<dbReference type="EMBL" id="EQ999978">
    <property type="protein sequence ID" value="OAT01940.1"/>
    <property type="molecule type" value="Genomic_DNA"/>
</dbReference>
<dbReference type="GeneID" id="69032191"/>
<organism evidence="1 2">
    <name type="scientific">Ajellomyces dermatitidis (strain ER-3 / ATCC MYA-2586)</name>
    <name type="common">Blastomyces dermatitidis</name>
    <dbReference type="NCBI Taxonomy" id="559297"/>
    <lineage>
        <taxon>Eukaryota</taxon>
        <taxon>Fungi</taxon>
        <taxon>Dikarya</taxon>
        <taxon>Ascomycota</taxon>
        <taxon>Pezizomycotina</taxon>
        <taxon>Eurotiomycetes</taxon>
        <taxon>Eurotiomycetidae</taxon>
        <taxon>Onygenales</taxon>
        <taxon>Ajellomycetaceae</taxon>
        <taxon>Blastomyces</taxon>
    </lineage>
</organism>
<evidence type="ECO:0000313" key="2">
    <source>
        <dbReference type="Proteomes" id="UP000002039"/>
    </source>
</evidence>
<proteinExistence type="predicted"/>
<sequence length="100" mass="10956">MALIAIPPPIRRTGIHLVAKNRTFSINLALSTSAPIRREWIGGLKRSVRIPSPNLEGQKKIDTGSATELVKLPERMGRSKIQMQVLVIIHLQGGGSQARI</sequence>
<name>A0ABX2VYP5_AJEDR</name>